<proteinExistence type="predicted"/>
<reference evidence="2 3" key="1">
    <citation type="submission" date="2023-01" db="EMBL/GenBank/DDBJ databases">
        <title>Analysis of 21 Apiospora genomes using comparative genomics revels a genus with tremendous synthesis potential of carbohydrate active enzymes and secondary metabolites.</title>
        <authorList>
            <person name="Sorensen T."/>
        </authorList>
    </citation>
    <scope>NUCLEOTIDE SEQUENCE [LARGE SCALE GENOMIC DNA]</scope>
    <source>
        <strain evidence="2 3">CBS 33761</strain>
    </source>
</reference>
<feature type="compositionally biased region" description="Basic and acidic residues" evidence="1">
    <location>
        <begin position="722"/>
        <end position="731"/>
    </location>
</feature>
<keyword evidence="3" id="KW-1185">Reference proteome</keyword>
<feature type="region of interest" description="Disordered" evidence="1">
    <location>
        <begin position="711"/>
        <end position="756"/>
    </location>
</feature>
<name>A0ABR1SCA1_9PEZI</name>
<comment type="caution">
    <text evidence="2">The sequence shown here is derived from an EMBL/GenBank/DDBJ whole genome shotgun (WGS) entry which is preliminary data.</text>
</comment>
<evidence type="ECO:0008006" key="4">
    <source>
        <dbReference type="Google" id="ProtNLM"/>
    </source>
</evidence>
<dbReference type="PANTHER" id="PTHR47256">
    <property type="entry name" value="ZN(II)2CYS6 TRANSCRIPTION FACTOR (EUROFUNG)-RELATED"/>
    <property type="match status" value="1"/>
</dbReference>
<dbReference type="CDD" id="cd12148">
    <property type="entry name" value="fungal_TF_MHR"/>
    <property type="match status" value="1"/>
</dbReference>
<dbReference type="PANTHER" id="PTHR47256:SF1">
    <property type="entry name" value="ZN(II)2CYS6 TRANSCRIPTION FACTOR (EUROFUNG)"/>
    <property type="match status" value="1"/>
</dbReference>
<evidence type="ECO:0000313" key="3">
    <source>
        <dbReference type="Proteomes" id="UP001444661"/>
    </source>
</evidence>
<feature type="compositionally biased region" description="Basic and acidic residues" evidence="1">
    <location>
        <begin position="747"/>
        <end position="756"/>
    </location>
</feature>
<dbReference type="Proteomes" id="UP001444661">
    <property type="component" value="Unassembled WGS sequence"/>
</dbReference>
<evidence type="ECO:0000256" key="1">
    <source>
        <dbReference type="SAM" id="MobiDB-lite"/>
    </source>
</evidence>
<evidence type="ECO:0000313" key="2">
    <source>
        <dbReference type="EMBL" id="KAK8029486.1"/>
    </source>
</evidence>
<gene>
    <name evidence="2" type="ORF">PG993_010777</name>
</gene>
<accession>A0ABR1SCA1</accession>
<sequence>MLQYKTLAPHPSSGQAPSEPITLTHPKKKPLTKFACVACRIGKTASDLDRYRELVDLLSATPEENIVQVLRNLQAAPEPLAYLATARGVTDTRTQGRRGSSNTSVIGSLRSLSRMELDVDDLAARYQIAYPTIHPIQLTIDDLQPRFTVPALKPELSQPILNVEGSASRNPATLLQERPDSTNYLDSFTATLAGQLCTPHQLATATSPRPVTPPSYIDERLHRLQMDYWTSVPISNEFAATVISSYLEVEHPFYALFDADLFLQNLITREITFCSPFLVSSLLSYACYTCSAIDLRTSALGNAFFQEADMLYRAERMTDTLPNSSALAIFSMACKLQCRWDLALETQQLCRQMGERMKLFGVAGDEPNWAHFNNMLTQIKLASAQTAWGLYNWLSLCTLFYEEQAIEYPPIMPIPGGHYENRHEIARGFEWPPHSLPRWMGCAFPALCTLWVLAQEIAAVYFINRDRPMIERVSLAFAESKYHKLLEWTATLGPELKRRDRDTPINTLVFHMYLHTVILSLFRPFLQGPQRYQTLRTFASAHSSPSAIYMASINQMKHIVLQHHIGCPGKLFSCFAFAGYMQLCSAIAGKGSGGRTRGEQQHYHEERAARAAVLLRYLHGLLCMALENQLIRTSKARKLLNGLHKRGEHRCHSGSLVQPNILPSSPAAQEAKAQVIVDFELAVVNVDAARAHRLASQLEDLVLFSEFTNSTTASDDEDDNGRDEGETENQHGHAGSAKSGSVANSDSQRDTASEGQ</sequence>
<protein>
    <recommendedName>
        <fullName evidence="4">Transcription factor domain-containing protein</fullName>
    </recommendedName>
</protein>
<dbReference type="EMBL" id="JAQQWK010000010">
    <property type="protein sequence ID" value="KAK8029486.1"/>
    <property type="molecule type" value="Genomic_DNA"/>
</dbReference>
<feature type="region of interest" description="Disordered" evidence="1">
    <location>
        <begin position="1"/>
        <end position="25"/>
    </location>
</feature>
<dbReference type="InterPro" id="IPR053187">
    <property type="entry name" value="Notoamide_regulator"/>
</dbReference>
<organism evidence="2 3">
    <name type="scientific">Apiospora rasikravindrae</name>
    <dbReference type="NCBI Taxonomy" id="990691"/>
    <lineage>
        <taxon>Eukaryota</taxon>
        <taxon>Fungi</taxon>
        <taxon>Dikarya</taxon>
        <taxon>Ascomycota</taxon>
        <taxon>Pezizomycotina</taxon>
        <taxon>Sordariomycetes</taxon>
        <taxon>Xylariomycetidae</taxon>
        <taxon>Amphisphaeriales</taxon>
        <taxon>Apiosporaceae</taxon>
        <taxon>Apiospora</taxon>
    </lineage>
</organism>